<evidence type="ECO:0000256" key="1">
    <source>
        <dbReference type="ARBA" id="ARBA00022490"/>
    </source>
</evidence>
<feature type="binding site" evidence="9">
    <location>
        <position position="82"/>
    </location>
    <ligand>
        <name>ATP</name>
        <dbReference type="ChEBI" id="CHEBI:30616"/>
    </ligand>
</feature>
<dbReference type="NCBIfam" id="TIGR00635">
    <property type="entry name" value="ruvB"/>
    <property type="match status" value="1"/>
</dbReference>
<feature type="binding site" evidence="9">
    <location>
        <position position="335"/>
    </location>
    <ligand>
        <name>DNA</name>
        <dbReference type="ChEBI" id="CHEBI:16991"/>
    </ligand>
</feature>
<organism evidence="11 12">
    <name type="scientific">Prochlorococcus marinus str. GP2</name>
    <dbReference type="NCBI Taxonomy" id="59925"/>
    <lineage>
        <taxon>Bacteria</taxon>
        <taxon>Bacillati</taxon>
        <taxon>Cyanobacteriota</taxon>
        <taxon>Cyanophyceae</taxon>
        <taxon>Synechococcales</taxon>
        <taxon>Prochlorococcaceae</taxon>
        <taxon>Prochlorococcus</taxon>
    </lineage>
</organism>
<dbReference type="InterPro" id="IPR003593">
    <property type="entry name" value="AAA+_ATPase"/>
</dbReference>
<feature type="binding site" evidence="9">
    <location>
        <position position="41"/>
    </location>
    <ligand>
        <name>ATP</name>
        <dbReference type="ChEBI" id="CHEBI:30616"/>
    </ligand>
</feature>
<dbReference type="GO" id="GO:0009378">
    <property type="term" value="F:four-way junction helicase activity"/>
    <property type="evidence" value="ECO:0007669"/>
    <property type="project" value="InterPro"/>
</dbReference>
<evidence type="ECO:0000313" key="12">
    <source>
        <dbReference type="Proteomes" id="UP000030598"/>
    </source>
</evidence>
<dbReference type="Pfam" id="PF05491">
    <property type="entry name" value="WHD_RuvB"/>
    <property type="match status" value="1"/>
</dbReference>
<proteinExistence type="inferred from homology"/>
<dbReference type="GO" id="GO:0000400">
    <property type="term" value="F:four-way junction DNA binding"/>
    <property type="evidence" value="ECO:0007669"/>
    <property type="project" value="UniProtKB-UniRule"/>
</dbReference>
<feature type="binding site" evidence="9">
    <location>
        <position position="85"/>
    </location>
    <ligand>
        <name>ATP</name>
        <dbReference type="ChEBI" id="CHEBI:30616"/>
    </ligand>
</feature>
<feature type="binding site" evidence="9">
    <location>
        <position position="39"/>
    </location>
    <ligand>
        <name>ATP</name>
        <dbReference type="ChEBI" id="CHEBI:30616"/>
    </ligand>
</feature>
<dbReference type="Gene3D" id="3.40.50.300">
    <property type="entry name" value="P-loop containing nucleotide triphosphate hydrolases"/>
    <property type="match status" value="1"/>
</dbReference>
<sequence>MAIISSNVGDNDFSFRKKEFRLVDSKNIPEEKRNNNLNLARPLNLKEFIGQEQLKSSLRIAIDASIIRKEPLEHTLFYGQPGLGKTTLAFLIAHELNTKCKIATAPAIERPRDIVGLLLGLKEGEVLFIDEIHRLNRLTEELLYSAMEDFRIDLTVGANRGARCRTINLPRFTLIGATTKLASISAPLRDRFGISQKVEFYTCDELKQIIVNFSRLINLNLEDEASYDLAKISRGTPRIALRLLRRVRDYAQVVMKTNTISVDLIKKALNSYQIDEKGLDSLDRHYLSFLNQNNNIPIGLDSIASGLGDDSSMLEFVVEPYLIKIGFLTRTPRGRLLTALGKKYIDSKDDNF</sequence>
<dbReference type="InterPro" id="IPR041445">
    <property type="entry name" value="AAA_lid_4"/>
</dbReference>
<dbReference type="EMBL" id="JNAH01000008">
    <property type="protein sequence ID" value="KGF85678.1"/>
    <property type="molecule type" value="Genomic_DNA"/>
</dbReference>
<keyword evidence="4 9" id="KW-0378">Hydrolase</keyword>
<feature type="binding site" evidence="9">
    <location>
        <position position="238"/>
    </location>
    <ligand>
        <name>ATP</name>
        <dbReference type="ChEBI" id="CHEBI:30616"/>
    </ligand>
</feature>
<dbReference type="InterPro" id="IPR036390">
    <property type="entry name" value="WH_DNA-bd_sf"/>
</dbReference>
<feature type="binding site" evidence="9">
    <location>
        <position position="86"/>
    </location>
    <ligand>
        <name>Mg(2+)</name>
        <dbReference type="ChEBI" id="CHEBI:18420"/>
    </ligand>
</feature>
<dbReference type="SUPFAM" id="SSF52540">
    <property type="entry name" value="P-loop containing nucleoside triphosphate hydrolases"/>
    <property type="match status" value="1"/>
</dbReference>
<dbReference type="GO" id="GO:0048476">
    <property type="term" value="C:Holliday junction resolvase complex"/>
    <property type="evidence" value="ECO:0007669"/>
    <property type="project" value="UniProtKB-UniRule"/>
</dbReference>
<dbReference type="eggNOG" id="COG2255">
    <property type="taxonomic scope" value="Bacteria"/>
</dbReference>
<dbReference type="OrthoDB" id="9804478at2"/>
<reference evidence="12" key="1">
    <citation type="journal article" date="2014" name="Sci. Data">
        <title>Genomes of diverse isolates of the marine cyanobacterium Prochlorococcus.</title>
        <authorList>
            <person name="Biller S."/>
            <person name="Berube P."/>
            <person name="Thompson J."/>
            <person name="Kelly L."/>
            <person name="Roggensack S."/>
            <person name="Awad L."/>
            <person name="Roache-Johnson K."/>
            <person name="Ding H."/>
            <person name="Giovannoni S.J."/>
            <person name="Moore L.R."/>
            <person name="Chisholm S.W."/>
        </authorList>
    </citation>
    <scope>NUCLEOTIDE SEQUENCE [LARGE SCALE GENOMIC DNA]</scope>
    <source>
        <strain evidence="12">GP2</strain>
    </source>
</reference>
<dbReference type="HAMAP" id="MF_00016">
    <property type="entry name" value="DNA_HJ_migration_RuvB"/>
    <property type="match status" value="1"/>
</dbReference>
<dbReference type="SMART" id="SM00382">
    <property type="entry name" value="AAA"/>
    <property type="match status" value="1"/>
</dbReference>
<evidence type="ECO:0000259" key="10">
    <source>
        <dbReference type="SMART" id="SM00382"/>
    </source>
</evidence>
<dbReference type="Pfam" id="PF17864">
    <property type="entry name" value="AAA_lid_4"/>
    <property type="match status" value="1"/>
</dbReference>
<dbReference type="InterPro" id="IPR036388">
    <property type="entry name" value="WH-like_DNA-bd_sf"/>
</dbReference>
<dbReference type="GO" id="GO:0005524">
    <property type="term" value="F:ATP binding"/>
    <property type="evidence" value="ECO:0007669"/>
    <property type="project" value="UniProtKB-UniRule"/>
</dbReference>
<comment type="function">
    <text evidence="9">The RuvA-RuvB-RuvC complex processes Holliday junction (HJ) DNA during genetic recombination and DNA repair, while the RuvA-RuvB complex plays an important role in the rescue of blocked DNA replication forks via replication fork reversal (RFR). RuvA specifically binds to HJ cruciform DNA, conferring on it an open structure. The RuvB hexamer acts as an ATP-dependent pump, pulling dsDNA into and through the RuvAB complex. RuvB forms 2 homohexamers on either side of HJ DNA bound by 1 or 2 RuvA tetramers; 4 subunits per hexamer contact DNA at a time. Coordinated motions by a converter formed by DNA-disengaged RuvB subunits stimulates ATP hydrolysis and nucleotide exchange. Immobilization of the converter enables RuvB to convert the ATP-contained energy into a lever motion, pulling 2 nucleotides of DNA out of the RuvA tetramer per ATP hydrolyzed, thus driving DNA branch migration. The RuvB motors rotate together with the DNA substrate, which together with the progressing nucleotide cycle form the mechanistic basis for DNA recombination by continuous HJ branch migration. Branch migration allows RuvC to scan DNA until it finds its consensus sequence, where it cleaves and resolves cruciform DNA.</text>
</comment>
<feature type="region of interest" description="Head domain (RuvB-H)" evidence="9">
    <location>
        <begin position="276"/>
        <end position="352"/>
    </location>
</feature>
<dbReference type="Gene3D" id="1.10.10.10">
    <property type="entry name" value="Winged helix-like DNA-binding domain superfamily/Winged helix DNA-binding domain"/>
    <property type="match status" value="1"/>
</dbReference>
<dbReference type="CDD" id="cd00009">
    <property type="entry name" value="AAA"/>
    <property type="match status" value="1"/>
</dbReference>
<comment type="catalytic activity">
    <reaction evidence="9">
        <text>ATP + H2O = ADP + phosphate + H(+)</text>
        <dbReference type="Rhea" id="RHEA:13065"/>
        <dbReference type="ChEBI" id="CHEBI:15377"/>
        <dbReference type="ChEBI" id="CHEBI:15378"/>
        <dbReference type="ChEBI" id="CHEBI:30616"/>
        <dbReference type="ChEBI" id="CHEBI:43474"/>
        <dbReference type="ChEBI" id="CHEBI:456216"/>
    </reaction>
</comment>
<gene>
    <name evidence="9" type="primary">ruvB</name>
    <name evidence="11" type="ORF">EU91_1781</name>
</gene>
<dbReference type="SUPFAM" id="SSF46785">
    <property type="entry name" value="Winged helix' DNA-binding domain"/>
    <property type="match status" value="1"/>
</dbReference>
<keyword evidence="2 9" id="KW-0547">Nucleotide-binding</keyword>
<feature type="binding site" evidence="9">
    <location>
        <position position="191"/>
    </location>
    <ligand>
        <name>ATP</name>
        <dbReference type="ChEBI" id="CHEBI:30616"/>
    </ligand>
</feature>
<evidence type="ECO:0000256" key="2">
    <source>
        <dbReference type="ARBA" id="ARBA00022741"/>
    </source>
</evidence>
<dbReference type="Gene3D" id="1.10.8.60">
    <property type="match status" value="1"/>
</dbReference>
<keyword evidence="1 9" id="KW-0963">Cytoplasm</keyword>
<feature type="binding site" evidence="9">
    <location>
        <position position="330"/>
    </location>
    <ligand>
        <name>DNA</name>
        <dbReference type="ChEBI" id="CHEBI:16991"/>
    </ligand>
</feature>
<dbReference type="EC" id="3.6.4.-" evidence="9"/>
<evidence type="ECO:0000256" key="9">
    <source>
        <dbReference type="HAMAP-Rule" id="MF_00016"/>
    </source>
</evidence>
<comment type="caution">
    <text evidence="9">Lacks conserved residue(s) required for the propagation of feature annotation.</text>
</comment>
<dbReference type="InterPro" id="IPR008824">
    <property type="entry name" value="RuvB-like_N"/>
</dbReference>
<dbReference type="InterPro" id="IPR008823">
    <property type="entry name" value="RuvB_wg_C"/>
</dbReference>
<dbReference type="GO" id="GO:0006281">
    <property type="term" value="P:DNA repair"/>
    <property type="evidence" value="ECO:0007669"/>
    <property type="project" value="UniProtKB-UniRule"/>
</dbReference>
<dbReference type="GO" id="GO:0005737">
    <property type="term" value="C:cytoplasm"/>
    <property type="evidence" value="ECO:0007669"/>
    <property type="project" value="UniProtKB-SubCell"/>
</dbReference>
<keyword evidence="6 9" id="KW-0238">DNA-binding</keyword>
<keyword evidence="7 9" id="KW-0233">DNA recombination</keyword>
<evidence type="ECO:0000256" key="4">
    <source>
        <dbReference type="ARBA" id="ARBA00022801"/>
    </source>
</evidence>
<feature type="binding site" evidence="9">
    <location>
        <position position="201"/>
    </location>
    <ligand>
        <name>ATP</name>
        <dbReference type="ChEBI" id="CHEBI:30616"/>
    </ligand>
</feature>
<feature type="binding site" evidence="9">
    <location>
        <position position="86"/>
    </location>
    <ligand>
        <name>ATP</name>
        <dbReference type="ChEBI" id="CHEBI:30616"/>
    </ligand>
</feature>
<dbReference type="Pfam" id="PF05496">
    <property type="entry name" value="RuvB_N"/>
    <property type="match status" value="1"/>
</dbReference>
<dbReference type="RefSeq" id="WP_032525127.1">
    <property type="nucleotide sequence ID" value="NZ_CP138934.1"/>
</dbReference>
<feature type="binding site" evidence="9">
    <location>
        <position position="87"/>
    </location>
    <ligand>
        <name>ATP</name>
        <dbReference type="ChEBI" id="CHEBI:30616"/>
    </ligand>
</feature>
<evidence type="ECO:0000256" key="5">
    <source>
        <dbReference type="ARBA" id="ARBA00022840"/>
    </source>
</evidence>
<name>A0A0A1ZBM3_PROMR</name>
<dbReference type="GO" id="GO:0016887">
    <property type="term" value="F:ATP hydrolysis activity"/>
    <property type="evidence" value="ECO:0007669"/>
    <property type="project" value="RHEA"/>
</dbReference>
<evidence type="ECO:0000256" key="6">
    <source>
        <dbReference type="ARBA" id="ARBA00023125"/>
    </source>
</evidence>
<dbReference type="STRING" id="59925.EU91_1781"/>
<keyword evidence="8 9" id="KW-0234">DNA repair</keyword>
<evidence type="ECO:0000313" key="11">
    <source>
        <dbReference type="EMBL" id="KGF85678.1"/>
    </source>
</evidence>
<comment type="subcellular location">
    <subcellularLocation>
        <location evidence="9">Cytoplasm</location>
    </subcellularLocation>
</comment>
<accession>A0A0A1ZBM3</accession>
<feature type="domain" description="AAA+ ATPase" evidence="10">
    <location>
        <begin position="71"/>
        <end position="204"/>
    </location>
</feature>
<evidence type="ECO:0000256" key="3">
    <source>
        <dbReference type="ARBA" id="ARBA00022763"/>
    </source>
</evidence>
<dbReference type="AlphaFoldDB" id="A0A0A1ZBM3"/>
<dbReference type="InterPro" id="IPR004605">
    <property type="entry name" value="DNA_helicase_Holl-junc_RuvB"/>
</dbReference>
<dbReference type="NCBIfam" id="NF000868">
    <property type="entry name" value="PRK00080.1"/>
    <property type="match status" value="1"/>
</dbReference>
<dbReference type="Proteomes" id="UP000030598">
    <property type="component" value="Unassembled WGS sequence"/>
</dbReference>
<feature type="binding site" evidence="9">
    <location>
        <begin position="148"/>
        <end position="150"/>
    </location>
    <ligand>
        <name>ATP</name>
        <dbReference type="ChEBI" id="CHEBI:30616"/>
    </ligand>
</feature>
<comment type="subunit">
    <text evidence="9">Homohexamer. Forms an RuvA(8)-RuvB(12)-Holliday junction (HJ) complex. HJ DNA is sandwiched between 2 RuvA tetramers; dsDNA enters through RuvA and exits via RuvB. An RuvB hexamer assembles on each DNA strand where it exits the tetramer. Each RuvB hexamer is contacted by two RuvA subunits (via domain III) on 2 adjacent RuvB subunits; this complex drives branch migration. In the full resolvosome a probable DNA-RuvA(4)-RuvB(12)-RuvC(2) complex forms which resolves the HJ.</text>
</comment>
<protein>
    <recommendedName>
        <fullName evidence="9">Holliday junction branch migration complex subunit RuvB</fullName>
        <ecNumber evidence="9">3.6.4.-</ecNumber>
    </recommendedName>
</protein>
<comment type="caution">
    <text evidence="11">The sequence shown here is derived from an EMBL/GenBank/DDBJ whole genome shotgun (WGS) entry which is preliminary data.</text>
</comment>
<keyword evidence="3 9" id="KW-0227">DNA damage</keyword>
<comment type="similarity">
    <text evidence="9">Belongs to the RuvB family.</text>
</comment>
<dbReference type="PANTHER" id="PTHR42848">
    <property type="match status" value="1"/>
</dbReference>
<keyword evidence="11" id="KW-0347">Helicase</keyword>
<keyword evidence="5 9" id="KW-0067">ATP-binding</keyword>
<dbReference type="GO" id="GO:0006310">
    <property type="term" value="P:DNA recombination"/>
    <property type="evidence" value="ECO:0007669"/>
    <property type="project" value="UniProtKB-UniRule"/>
</dbReference>
<evidence type="ECO:0000256" key="8">
    <source>
        <dbReference type="ARBA" id="ARBA00023204"/>
    </source>
</evidence>
<dbReference type="PANTHER" id="PTHR42848:SF1">
    <property type="entry name" value="HOLLIDAY JUNCTION BRANCH MIGRATION COMPLEX SUBUNIT RUVB"/>
    <property type="match status" value="1"/>
</dbReference>
<evidence type="ECO:0000256" key="7">
    <source>
        <dbReference type="ARBA" id="ARBA00023172"/>
    </source>
</evidence>
<comment type="domain">
    <text evidence="9">Has 3 domains, the large (RuvB-L) and small ATPase (RuvB-S) domains and the C-terminal head (RuvB-H) domain. The head domain binds DNA, while the ATPase domains jointly bind ATP, ADP or are empty depending on the state of the subunit in the translocation cycle. During a single DNA translocation step the structure of each domain remains the same, but their relative positions change.</text>
</comment>
<dbReference type="InterPro" id="IPR027417">
    <property type="entry name" value="P-loop_NTPase"/>
</dbReference>